<comment type="caution">
    <text evidence="4">The sequence shown here is derived from an EMBL/GenBank/DDBJ whole genome shotgun (WGS) entry which is preliminary data.</text>
</comment>
<feature type="transmembrane region" description="Helical" evidence="3">
    <location>
        <begin position="12"/>
        <end position="31"/>
    </location>
</feature>
<dbReference type="PANTHER" id="PTHR43639">
    <property type="entry name" value="OXIDOREDUCTASE, SHORT-CHAIN DEHYDROGENASE/REDUCTASE FAMILY (AFU_ORTHOLOGUE AFUA_5G02870)"/>
    <property type="match status" value="1"/>
</dbReference>
<evidence type="ECO:0000256" key="2">
    <source>
        <dbReference type="ARBA" id="ARBA00023002"/>
    </source>
</evidence>
<organism evidence="4 5">
    <name type="scientific">Candidatus Magnetaquiglobus chichijimensis</name>
    <dbReference type="NCBI Taxonomy" id="3141448"/>
    <lineage>
        <taxon>Bacteria</taxon>
        <taxon>Pseudomonadati</taxon>
        <taxon>Pseudomonadota</taxon>
        <taxon>Magnetococcia</taxon>
        <taxon>Magnetococcales</taxon>
        <taxon>Candidatus Magnetaquicoccaceae</taxon>
        <taxon>Candidatus Magnetaquiglobus</taxon>
    </lineage>
</organism>
<protein>
    <submittedName>
        <fullName evidence="4">Uncharacterized protein</fullName>
    </submittedName>
</protein>
<dbReference type="PRINTS" id="PR00081">
    <property type="entry name" value="GDHRDH"/>
</dbReference>
<dbReference type="PANTHER" id="PTHR43639:SF1">
    <property type="entry name" value="SHORT-CHAIN DEHYDROGENASE_REDUCTASE FAMILY PROTEIN"/>
    <property type="match status" value="1"/>
</dbReference>
<reference evidence="4 5" key="2">
    <citation type="submission" date="2024-09" db="EMBL/GenBank/DDBJ databases">
        <title>Draft genome sequence of Candidatus Magnetaquicoccaceae bacterium FCR-1.</title>
        <authorList>
            <person name="Shimoshige H."/>
            <person name="Shimamura S."/>
            <person name="Taoka A."/>
            <person name="Kobayashi H."/>
            <person name="Maekawa T."/>
        </authorList>
    </citation>
    <scope>NUCLEOTIDE SEQUENCE [LARGE SCALE GENOMIC DNA]</scope>
    <source>
        <strain evidence="4 5">FCR-1</strain>
    </source>
</reference>
<reference evidence="4 5" key="1">
    <citation type="submission" date="2024-05" db="EMBL/GenBank/DDBJ databases">
        <authorList>
            <consortium name="Candidatus Magnetaquicoccaceae bacterium FCR-1 genome sequencing consortium"/>
            <person name="Shimoshige H."/>
            <person name="Shimamura S."/>
            <person name="Taoka A."/>
            <person name="Kobayashi H."/>
            <person name="Maekawa T."/>
        </authorList>
    </citation>
    <scope>NUCLEOTIDE SEQUENCE [LARGE SCALE GENOMIC DNA]</scope>
    <source>
        <strain evidence="4 5">FCR-1</strain>
    </source>
</reference>
<dbReference type="InterPro" id="IPR020904">
    <property type="entry name" value="Sc_DH/Rdtase_CS"/>
</dbReference>
<gene>
    <name evidence="4" type="ORF">SIID45300_01127</name>
</gene>
<dbReference type="InterPro" id="IPR036291">
    <property type="entry name" value="NAD(P)-bd_dom_sf"/>
</dbReference>
<evidence type="ECO:0000313" key="4">
    <source>
        <dbReference type="EMBL" id="GAB0056815.1"/>
    </source>
</evidence>
<keyword evidence="2" id="KW-0560">Oxidoreductase</keyword>
<sequence length="340" mass="36358">MRSVWRGFRGAVGLMVSLPFLLPLVPMWWLYRVHERRAGRAVPPWPWAAWRGRGPVTTREELEALLVADLSGLDREAEWEVTRDACPSPDANPRDRRAGWRGVALVTGGGRRVGAAICRDLGRMGYAVAVGYQRDRESAEGVVAGIVAEGGVAQAFSLELTDPATLDAVLERVETGLEGRLALLVNGAARFEPTPLDGAGWEAMTALLQVNLQGPLWLALGAARRMRGNGGGSIVQIADLWGERPLAGHALYGASKAGLLMVTRVLARDLAPEVRVNAIAPGALLPPETGADEGYRRLLARTPLAGMAGPEAVVKAVRYLVTADYVTGEVLHVDGGRGVF</sequence>
<dbReference type="Proteomes" id="UP001628193">
    <property type="component" value="Unassembled WGS sequence"/>
</dbReference>
<dbReference type="PRINTS" id="PR00080">
    <property type="entry name" value="SDRFAMILY"/>
</dbReference>
<comment type="similarity">
    <text evidence="1">Belongs to the short-chain dehydrogenases/reductases (SDR) family.</text>
</comment>
<keyword evidence="5" id="KW-1185">Reference proteome</keyword>
<dbReference type="SUPFAM" id="SSF51735">
    <property type="entry name" value="NAD(P)-binding Rossmann-fold domains"/>
    <property type="match status" value="1"/>
</dbReference>
<evidence type="ECO:0000256" key="3">
    <source>
        <dbReference type="SAM" id="Phobius"/>
    </source>
</evidence>
<name>A0ABQ0C7E7_9PROT</name>
<dbReference type="RefSeq" id="WP_420906086.1">
    <property type="nucleotide sequence ID" value="NZ_BAAFGK010000004.1"/>
</dbReference>
<dbReference type="InterPro" id="IPR002347">
    <property type="entry name" value="SDR_fam"/>
</dbReference>
<dbReference type="PROSITE" id="PS00061">
    <property type="entry name" value="ADH_SHORT"/>
    <property type="match status" value="1"/>
</dbReference>
<dbReference type="Pfam" id="PF13561">
    <property type="entry name" value="adh_short_C2"/>
    <property type="match status" value="1"/>
</dbReference>
<evidence type="ECO:0000313" key="5">
    <source>
        <dbReference type="Proteomes" id="UP001628193"/>
    </source>
</evidence>
<proteinExistence type="inferred from homology"/>
<accession>A0ABQ0C7E7</accession>
<dbReference type="Gene3D" id="3.40.50.720">
    <property type="entry name" value="NAD(P)-binding Rossmann-like Domain"/>
    <property type="match status" value="1"/>
</dbReference>
<keyword evidence="3" id="KW-0472">Membrane</keyword>
<evidence type="ECO:0000256" key="1">
    <source>
        <dbReference type="ARBA" id="ARBA00006484"/>
    </source>
</evidence>
<keyword evidence="3" id="KW-1133">Transmembrane helix</keyword>
<keyword evidence="3" id="KW-0812">Transmembrane</keyword>
<dbReference type="EMBL" id="BAAFGK010000004">
    <property type="protein sequence ID" value="GAB0056815.1"/>
    <property type="molecule type" value="Genomic_DNA"/>
</dbReference>